<reference evidence="3" key="1">
    <citation type="journal article" date="2019" name="Int. J. Syst. Evol. Microbiol.">
        <title>The Global Catalogue of Microorganisms (GCM) 10K type strain sequencing project: providing services to taxonomists for standard genome sequencing and annotation.</title>
        <authorList>
            <consortium name="The Broad Institute Genomics Platform"/>
            <consortium name="The Broad Institute Genome Sequencing Center for Infectious Disease"/>
            <person name="Wu L."/>
            <person name="Ma J."/>
        </authorList>
    </citation>
    <scope>NUCLEOTIDE SEQUENCE [LARGE SCALE GENOMIC DNA]</scope>
    <source>
        <strain evidence="3">CECT 8570</strain>
    </source>
</reference>
<dbReference type="Proteomes" id="UP001595840">
    <property type="component" value="Unassembled WGS sequence"/>
</dbReference>
<organism evidence="2 3">
    <name type="scientific">Simiduia curdlanivorans</name>
    <dbReference type="NCBI Taxonomy" id="1492769"/>
    <lineage>
        <taxon>Bacteria</taxon>
        <taxon>Pseudomonadati</taxon>
        <taxon>Pseudomonadota</taxon>
        <taxon>Gammaproteobacteria</taxon>
        <taxon>Cellvibrionales</taxon>
        <taxon>Cellvibrionaceae</taxon>
        <taxon>Simiduia</taxon>
    </lineage>
</organism>
<proteinExistence type="predicted"/>
<evidence type="ECO:0000313" key="3">
    <source>
        <dbReference type="Proteomes" id="UP001595840"/>
    </source>
</evidence>
<protein>
    <submittedName>
        <fullName evidence="2">Phasin family protein</fullName>
    </submittedName>
</protein>
<dbReference type="RefSeq" id="WP_290260569.1">
    <property type="nucleotide sequence ID" value="NZ_JAUFQG010000004.1"/>
</dbReference>
<dbReference type="Pfam" id="PF09361">
    <property type="entry name" value="Phasin_2"/>
    <property type="match status" value="1"/>
</dbReference>
<dbReference type="EMBL" id="JBHSCX010000006">
    <property type="protein sequence ID" value="MFC4362394.1"/>
    <property type="molecule type" value="Genomic_DNA"/>
</dbReference>
<keyword evidence="3" id="KW-1185">Reference proteome</keyword>
<dbReference type="InterPro" id="IPR010127">
    <property type="entry name" value="Phasin_subfam-1"/>
</dbReference>
<dbReference type="NCBIfam" id="TIGR01841">
    <property type="entry name" value="phasin"/>
    <property type="match status" value="1"/>
</dbReference>
<gene>
    <name evidence="2" type="ORF">ACFOX3_08775</name>
</gene>
<dbReference type="InterPro" id="IPR018968">
    <property type="entry name" value="Phasin"/>
</dbReference>
<evidence type="ECO:0000313" key="2">
    <source>
        <dbReference type="EMBL" id="MFC4362394.1"/>
    </source>
</evidence>
<feature type="domain" description="Phasin" evidence="1">
    <location>
        <begin position="3"/>
        <end position="99"/>
    </location>
</feature>
<sequence length="120" mass="13048">MFEQLTEQFQSAMKPANNLMAVNIQTFEKLTQHNTALLSGVVNDTMAYTKGLSGQKDVNTYMEGSKSFLEGLQEKFTSAAKDVYGILSEAQEQTAETYKDLFAQSVPAAKAAPKSAPKAS</sequence>
<name>A0ABV8V5T6_9GAMM</name>
<evidence type="ECO:0000259" key="1">
    <source>
        <dbReference type="Pfam" id="PF09361"/>
    </source>
</evidence>
<comment type="caution">
    <text evidence="2">The sequence shown here is derived from an EMBL/GenBank/DDBJ whole genome shotgun (WGS) entry which is preliminary data.</text>
</comment>
<accession>A0ABV8V5T6</accession>